<sequence length="91" mass="10591">MSLAKEMGNHKDFFKHLTLFIIVHIIINVLIRMESTPQFFSGIKKSILNGNIWFYHEGTGIFITAIWLAFLICQGFYVLIIKSKIENENNE</sequence>
<dbReference type="EMBL" id="NPMS01000003">
    <property type="protein sequence ID" value="OZU89060.1"/>
    <property type="molecule type" value="Genomic_DNA"/>
</dbReference>
<dbReference type="AlphaFoldDB" id="A0A265NAJ1"/>
<keyword evidence="3" id="KW-1185">Reference proteome</keyword>
<feature type="transmembrane region" description="Helical" evidence="1">
    <location>
        <begin position="12"/>
        <end position="31"/>
    </location>
</feature>
<keyword evidence="1" id="KW-0812">Transmembrane</keyword>
<evidence type="ECO:0000256" key="1">
    <source>
        <dbReference type="SAM" id="Phobius"/>
    </source>
</evidence>
<dbReference type="RefSeq" id="WP_094885418.1">
    <property type="nucleotide sequence ID" value="NZ_NPMS01000003.1"/>
</dbReference>
<proteinExistence type="predicted"/>
<name>A0A265NAJ1_9BACI</name>
<dbReference type="OrthoDB" id="2970005at2"/>
<dbReference type="Proteomes" id="UP000216498">
    <property type="component" value="Unassembled WGS sequence"/>
</dbReference>
<keyword evidence="1" id="KW-0472">Membrane</keyword>
<reference evidence="2 3" key="1">
    <citation type="submission" date="2017-08" db="EMBL/GenBank/DDBJ databases">
        <title>Virgibacillus indicus sp. nov. and Virgibacillus profoundi sp. nov, two moderately halophilic bacteria isolated from marine sediment by using the Microfluidic Streak Plate.</title>
        <authorList>
            <person name="Xu B."/>
            <person name="Hu B."/>
            <person name="Wang J."/>
            <person name="Zhu Y."/>
            <person name="Huang L."/>
            <person name="Du W."/>
            <person name="Huang Y."/>
        </authorList>
    </citation>
    <scope>NUCLEOTIDE SEQUENCE [LARGE SCALE GENOMIC DNA]</scope>
    <source>
        <strain evidence="2 3">IO3-P2-C2</strain>
    </source>
</reference>
<feature type="transmembrane region" description="Helical" evidence="1">
    <location>
        <begin position="61"/>
        <end position="81"/>
    </location>
</feature>
<comment type="caution">
    <text evidence="2">The sequence shown here is derived from an EMBL/GenBank/DDBJ whole genome shotgun (WGS) entry which is preliminary data.</text>
</comment>
<evidence type="ECO:0000313" key="3">
    <source>
        <dbReference type="Proteomes" id="UP000216498"/>
    </source>
</evidence>
<gene>
    <name evidence="2" type="ORF">CIL03_08575</name>
</gene>
<keyword evidence="1" id="KW-1133">Transmembrane helix</keyword>
<evidence type="ECO:0000313" key="2">
    <source>
        <dbReference type="EMBL" id="OZU89060.1"/>
    </source>
</evidence>
<accession>A0A265NAJ1</accession>
<organism evidence="2 3">
    <name type="scientific">Virgibacillus indicus</name>
    <dbReference type="NCBI Taxonomy" id="2024554"/>
    <lineage>
        <taxon>Bacteria</taxon>
        <taxon>Bacillati</taxon>
        <taxon>Bacillota</taxon>
        <taxon>Bacilli</taxon>
        <taxon>Bacillales</taxon>
        <taxon>Bacillaceae</taxon>
        <taxon>Virgibacillus</taxon>
    </lineage>
</organism>
<protein>
    <submittedName>
        <fullName evidence="2">Uncharacterized protein</fullName>
    </submittedName>
</protein>